<sequence length="61" mass="6910">SSHRDMGLQLCPEVSKNLIEACQHVLKCAMVCFHWLCYLSHLAEMSCGRNLGSINCWQSVK</sequence>
<organism evidence="1 2">
    <name type="scientific">Pelobates cultripes</name>
    <name type="common">Western spadefoot toad</name>
    <dbReference type="NCBI Taxonomy" id="61616"/>
    <lineage>
        <taxon>Eukaryota</taxon>
        <taxon>Metazoa</taxon>
        <taxon>Chordata</taxon>
        <taxon>Craniata</taxon>
        <taxon>Vertebrata</taxon>
        <taxon>Euteleostomi</taxon>
        <taxon>Amphibia</taxon>
        <taxon>Batrachia</taxon>
        <taxon>Anura</taxon>
        <taxon>Pelobatoidea</taxon>
        <taxon>Pelobatidae</taxon>
        <taxon>Pelobates</taxon>
    </lineage>
</organism>
<reference evidence="1" key="1">
    <citation type="submission" date="2022-03" db="EMBL/GenBank/DDBJ databases">
        <authorList>
            <person name="Alioto T."/>
            <person name="Alioto T."/>
            <person name="Gomez Garrido J."/>
        </authorList>
    </citation>
    <scope>NUCLEOTIDE SEQUENCE</scope>
</reference>
<protein>
    <submittedName>
        <fullName evidence="1">Uncharacterized protein</fullName>
    </submittedName>
</protein>
<accession>A0AAD1S2J7</accession>
<name>A0AAD1S2J7_PELCU</name>
<evidence type="ECO:0000313" key="2">
    <source>
        <dbReference type="Proteomes" id="UP001295444"/>
    </source>
</evidence>
<keyword evidence="2" id="KW-1185">Reference proteome</keyword>
<evidence type="ECO:0000313" key="1">
    <source>
        <dbReference type="EMBL" id="CAH2285910.1"/>
    </source>
</evidence>
<feature type="non-terminal residue" evidence="1">
    <location>
        <position position="61"/>
    </location>
</feature>
<feature type="non-terminal residue" evidence="1">
    <location>
        <position position="1"/>
    </location>
</feature>
<dbReference type="AlphaFoldDB" id="A0AAD1S2J7"/>
<dbReference type="Proteomes" id="UP001295444">
    <property type="component" value="Chromosome 04"/>
</dbReference>
<gene>
    <name evidence="1" type="ORF">PECUL_23A038915</name>
</gene>
<proteinExistence type="predicted"/>
<dbReference type="EMBL" id="OW240915">
    <property type="protein sequence ID" value="CAH2285910.1"/>
    <property type="molecule type" value="Genomic_DNA"/>
</dbReference>